<dbReference type="InterPro" id="IPR003029">
    <property type="entry name" value="S1_domain"/>
</dbReference>
<gene>
    <name evidence="7" type="ORF">NMOB1V02_LOCUS13291</name>
</gene>
<dbReference type="PANTHER" id="PTHR10724">
    <property type="entry name" value="30S RIBOSOMAL PROTEIN S1"/>
    <property type="match status" value="1"/>
</dbReference>
<dbReference type="AlphaFoldDB" id="A0A7R9C421"/>
<evidence type="ECO:0000259" key="6">
    <source>
        <dbReference type="PROSITE" id="PS50126"/>
    </source>
</evidence>
<keyword evidence="2" id="KW-0677">Repeat</keyword>
<feature type="domain" description="S1 motif" evidence="6">
    <location>
        <begin position="110"/>
        <end position="176"/>
    </location>
</feature>
<dbReference type="SUPFAM" id="SSF50249">
    <property type="entry name" value="Nucleic acid-binding proteins"/>
    <property type="match status" value="2"/>
</dbReference>
<dbReference type="FunFam" id="2.40.50.140:FF:000011">
    <property type="entry name" value="30S ribosomal protein S1"/>
    <property type="match status" value="1"/>
</dbReference>
<dbReference type="SMART" id="SM00316">
    <property type="entry name" value="S1"/>
    <property type="match status" value="2"/>
</dbReference>
<accession>A0A7R9C421</accession>
<keyword evidence="8" id="KW-1185">Reference proteome</keyword>
<evidence type="ECO:0000256" key="1">
    <source>
        <dbReference type="ARBA" id="ARBA00006767"/>
    </source>
</evidence>
<feature type="domain" description="S1 motif" evidence="6">
    <location>
        <begin position="23"/>
        <end position="93"/>
    </location>
</feature>
<evidence type="ECO:0000313" key="8">
    <source>
        <dbReference type="Proteomes" id="UP000678499"/>
    </source>
</evidence>
<evidence type="ECO:0000256" key="5">
    <source>
        <dbReference type="ARBA" id="ARBA00023274"/>
    </source>
</evidence>
<evidence type="ECO:0000256" key="4">
    <source>
        <dbReference type="ARBA" id="ARBA00022980"/>
    </source>
</evidence>
<dbReference type="OrthoDB" id="8300133at2759"/>
<dbReference type="EMBL" id="OA901959">
    <property type="protein sequence ID" value="CAD7285689.1"/>
    <property type="molecule type" value="Genomic_DNA"/>
</dbReference>
<evidence type="ECO:0000256" key="2">
    <source>
        <dbReference type="ARBA" id="ARBA00022737"/>
    </source>
</evidence>
<dbReference type="GO" id="GO:0022627">
    <property type="term" value="C:cytosolic small ribosomal subunit"/>
    <property type="evidence" value="ECO:0007669"/>
    <property type="project" value="TreeGrafter"/>
</dbReference>
<dbReference type="InterPro" id="IPR050437">
    <property type="entry name" value="Ribos_protein_bS1-like"/>
</dbReference>
<organism evidence="7">
    <name type="scientific">Notodromas monacha</name>
    <dbReference type="NCBI Taxonomy" id="399045"/>
    <lineage>
        <taxon>Eukaryota</taxon>
        <taxon>Metazoa</taxon>
        <taxon>Ecdysozoa</taxon>
        <taxon>Arthropoda</taxon>
        <taxon>Crustacea</taxon>
        <taxon>Oligostraca</taxon>
        <taxon>Ostracoda</taxon>
        <taxon>Podocopa</taxon>
        <taxon>Podocopida</taxon>
        <taxon>Cypridocopina</taxon>
        <taxon>Cypridoidea</taxon>
        <taxon>Cyprididae</taxon>
        <taxon>Notodromas</taxon>
    </lineage>
</organism>
<keyword evidence="5" id="KW-0687">Ribonucleoprotein</keyword>
<evidence type="ECO:0000313" key="7">
    <source>
        <dbReference type="EMBL" id="CAD7285689.1"/>
    </source>
</evidence>
<dbReference type="PRINTS" id="PR00681">
    <property type="entry name" value="RIBOSOMALS1"/>
</dbReference>
<sequence length="218" mass="24515">MSLGIKQLTPDPWTDITAKYPINSKHTGTVRNFTNFGVFVELEEGVDGLVYISDLSWTQKIKHPSEFCTAGDKLEVQVLELDVDNRRLSLGVKQLETNPWDVYEQKYAIGSDHEGVAIEVFEKGATIQLEDAEIDAFVPGRHLDKEDGSKVAKGDKLMFKVIEFGKDQKRVVLSHTATFKEEEQRQIKAVAEKQQQTSEKSTLGDIDALSELKKKMEG</sequence>
<keyword evidence="4" id="KW-0689">Ribosomal protein</keyword>
<dbReference type="Gene3D" id="2.40.50.140">
    <property type="entry name" value="Nucleic acid-binding proteins"/>
    <property type="match status" value="2"/>
</dbReference>
<proteinExistence type="inferred from homology"/>
<dbReference type="EMBL" id="CAJPEX010019922">
    <property type="protein sequence ID" value="CAG0925841.1"/>
    <property type="molecule type" value="Genomic_DNA"/>
</dbReference>
<dbReference type="PROSITE" id="PS50126">
    <property type="entry name" value="S1"/>
    <property type="match status" value="2"/>
</dbReference>
<dbReference type="Proteomes" id="UP000678499">
    <property type="component" value="Unassembled WGS sequence"/>
</dbReference>
<comment type="similarity">
    <text evidence="1">Belongs to the bacterial ribosomal protein bS1 family.</text>
</comment>
<dbReference type="InterPro" id="IPR012340">
    <property type="entry name" value="NA-bd_OB-fold"/>
</dbReference>
<dbReference type="GO" id="GO:0006412">
    <property type="term" value="P:translation"/>
    <property type="evidence" value="ECO:0007669"/>
    <property type="project" value="TreeGrafter"/>
</dbReference>
<name>A0A7R9C421_9CRUS</name>
<dbReference type="GO" id="GO:0003729">
    <property type="term" value="F:mRNA binding"/>
    <property type="evidence" value="ECO:0007669"/>
    <property type="project" value="TreeGrafter"/>
</dbReference>
<dbReference type="PANTHER" id="PTHR10724:SF7">
    <property type="entry name" value="SMALL RIBOSOMAL SUBUNIT PROTEIN BS1C"/>
    <property type="match status" value="1"/>
</dbReference>
<reference evidence="7" key="1">
    <citation type="submission" date="2020-11" db="EMBL/GenBank/DDBJ databases">
        <authorList>
            <person name="Tran Van P."/>
        </authorList>
    </citation>
    <scope>NUCLEOTIDE SEQUENCE</scope>
</reference>
<dbReference type="Pfam" id="PF00575">
    <property type="entry name" value="S1"/>
    <property type="match status" value="2"/>
</dbReference>
<evidence type="ECO:0000256" key="3">
    <source>
        <dbReference type="ARBA" id="ARBA00022884"/>
    </source>
</evidence>
<dbReference type="InterPro" id="IPR035104">
    <property type="entry name" value="Ribosomal_protein_S1-like"/>
</dbReference>
<feature type="non-terminal residue" evidence="7">
    <location>
        <position position="218"/>
    </location>
</feature>
<dbReference type="GO" id="GO:0003735">
    <property type="term" value="F:structural constituent of ribosome"/>
    <property type="evidence" value="ECO:0007669"/>
    <property type="project" value="TreeGrafter"/>
</dbReference>
<keyword evidence="3" id="KW-0694">RNA-binding</keyword>
<protein>
    <recommendedName>
        <fullName evidence="6">S1 motif domain-containing protein</fullName>
    </recommendedName>
</protein>